<dbReference type="EMBL" id="OX365700">
    <property type="protein sequence ID" value="CAI4033439.1"/>
    <property type="molecule type" value="Genomic_DNA"/>
</dbReference>
<evidence type="ECO:0000256" key="1">
    <source>
        <dbReference type="SAM" id="Coils"/>
    </source>
</evidence>
<name>A0AA86TES8_9BACT</name>
<dbReference type="Proteomes" id="UP001179121">
    <property type="component" value="Chromosome"/>
</dbReference>
<gene>
    <name evidence="2" type="ORF">DNFV4_03875</name>
</gene>
<dbReference type="RefSeq" id="WP_289270638.1">
    <property type="nucleotide sequence ID" value="NZ_OX365700.1"/>
</dbReference>
<organism evidence="2 3">
    <name type="scientific">Nitrospira tepida</name>
    <dbReference type="NCBI Taxonomy" id="2973512"/>
    <lineage>
        <taxon>Bacteria</taxon>
        <taxon>Pseudomonadati</taxon>
        <taxon>Nitrospirota</taxon>
        <taxon>Nitrospiria</taxon>
        <taxon>Nitrospirales</taxon>
        <taxon>Nitrospiraceae</taxon>
        <taxon>Nitrospira</taxon>
    </lineage>
</organism>
<reference evidence="2" key="1">
    <citation type="submission" date="2022-10" db="EMBL/GenBank/DDBJ databases">
        <authorList>
            <person name="Koch H."/>
        </authorList>
    </citation>
    <scope>NUCLEOTIDE SEQUENCE</scope>
    <source>
        <strain evidence="2">DNF</strain>
    </source>
</reference>
<evidence type="ECO:0000313" key="3">
    <source>
        <dbReference type="Proteomes" id="UP001179121"/>
    </source>
</evidence>
<dbReference type="Gene3D" id="1.20.5.340">
    <property type="match status" value="1"/>
</dbReference>
<proteinExistence type="predicted"/>
<accession>A0AA86TES8</accession>
<dbReference type="KEGG" id="nti:DNFV4_03875"/>
<keyword evidence="1" id="KW-0175">Coiled coil</keyword>
<dbReference type="AlphaFoldDB" id="A0AA86TES8"/>
<evidence type="ECO:0000313" key="2">
    <source>
        <dbReference type="EMBL" id="CAI4033439.1"/>
    </source>
</evidence>
<keyword evidence="3" id="KW-1185">Reference proteome</keyword>
<sequence length="84" mass="9848">MALDKLEALESRVKDLVKALHDLRQKNQQLEQDLRAARARLLAQEEINRRWERERAGIKTRVQKILGEVELLECWEDSKEVALG</sequence>
<feature type="coiled-coil region" evidence="1">
    <location>
        <begin position="6"/>
        <end position="54"/>
    </location>
</feature>
<protein>
    <submittedName>
        <fullName evidence="2">DNA recombination protein RmuC</fullName>
    </submittedName>
</protein>